<accession>A0ABV4GD06</accession>
<protein>
    <recommendedName>
        <fullName evidence="3">TnsA endonuclease N terminal</fullName>
    </recommendedName>
</protein>
<gene>
    <name evidence="1" type="ORF">ABH992_002203</name>
</gene>
<dbReference type="EMBL" id="JBGBZN010000002">
    <property type="protein sequence ID" value="MEY9469804.1"/>
    <property type="molecule type" value="Genomic_DNA"/>
</dbReference>
<name>A0ABV4GD06_9BRAD</name>
<evidence type="ECO:0000313" key="2">
    <source>
        <dbReference type="Proteomes" id="UP001565474"/>
    </source>
</evidence>
<keyword evidence="2" id="KW-1185">Reference proteome</keyword>
<dbReference type="Proteomes" id="UP001565474">
    <property type="component" value="Unassembled WGS sequence"/>
</dbReference>
<comment type="caution">
    <text evidence="1">The sequence shown here is derived from an EMBL/GenBank/DDBJ whole genome shotgun (WGS) entry which is preliminary data.</text>
</comment>
<organism evidence="1 2">
    <name type="scientific">Bradyrhizobium yuanmingense</name>
    <dbReference type="NCBI Taxonomy" id="108015"/>
    <lineage>
        <taxon>Bacteria</taxon>
        <taxon>Pseudomonadati</taxon>
        <taxon>Pseudomonadota</taxon>
        <taxon>Alphaproteobacteria</taxon>
        <taxon>Hyphomicrobiales</taxon>
        <taxon>Nitrobacteraceae</taxon>
        <taxon>Bradyrhizobium</taxon>
    </lineage>
</organism>
<evidence type="ECO:0008006" key="3">
    <source>
        <dbReference type="Google" id="ProtNLM"/>
    </source>
</evidence>
<sequence length="278" mass="30836">MSGLRKLIVRREIELAEEGILATIRDSETGGPVRPLITGREPHPTGRVLCIKAGHRSLPWESIKAEYPFMEVAEVASPVRYFMSQPHKLTMRVTGPELTLDFFPDFELVADARFVRMLDEGAPFWHAAMQWRPDGAPFDGRHVIIEVKDDKDPRNKDPEYQHKLGLAKDVYESINYSFFPIVRSRDLPNADAWSAGHEVWLDRKTAVTAVDVARVVHVLAATGGVAPYSKVAAAIGDGPAGRAALAALHVRRVLNVDLTMDIKRDATVRLMNDGGALL</sequence>
<reference evidence="1 2" key="1">
    <citation type="submission" date="2024-07" db="EMBL/GenBank/DDBJ databases">
        <title>Genomic Encyclopedia of Type Strains, Phase V (KMG-V): Genome sequencing to study the core and pangenomes of soil and plant-associated prokaryotes.</title>
        <authorList>
            <person name="Whitman W."/>
        </authorList>
    </citation>
    <scope>NUCLEOTIDE SEQUENCE [LARGE SCALE GENOMIC DNA]</scope>
    <source>
        <strain evidence="1 2">USDA 222</strain>
    </source>
</reference>
<evidence type="ECO:0000313" key="1">
    <source>
        <dbReference type="EMBL" id="MEY9469804.1"/>
    </source>
</evidence>
<proteinExistence type="predicted"/>